<sequence length="612" mass="70466">MKIKYFVFCLVLFGLSGLPASSSAKSTKQSNWQSFQLQYQSSETSKMLVGWNGKRLVVKLKPLVGEGGYSLARRVLLSNFRSLKTIRKYSKTRRLYRNRFITFPLKVINGSIRSSALKAVFFKDKASIGYWKHRVTFAWETTSMIAGLFTKEGIKAGHLVRYNKMRNKGNILKKGDVIKIPWKWVSPELSLRPVSLKPPLKLKQDKSGKFYAHYQMKHGETLYSSVVIRFTGRLLNDEVNQVANKLLKLNNISDAKLIQTRQKIRIPLGWLSEEYLGSQTNDVSSRKTSVKKTNKKKRKQKKSSKAVASKKKLKRGKSTQKAVAQKTKSKRKNNVHKIHVILDSGHGGRDPGASAGSRKNKDIIYEDEVVYDISKRMSKLFKKQGIIVHPTLADPNQKQPIRYLSHRHDRDEHLLVTPRYLTRNARIGVNMRVYLVNHIFKQLRKKKVPSENILFISLHGDALHSSLSGAMVYYPDHRLRRGRFILSSKIYRKRKEYISKLTYNPRDNKYSEKLSKSFGKVIINQFRKLRLRTHRVSSAVRGYLYRKGIKTLPAVLRYSKVPTSVLVEIANLNNRLDRRDLLKSKTRQQIAKAITNSVTAHFDRSSGLVAQR</sequence>
<name>A0A432G8M8_9DELT</name>
<dbReference type="GO" id="GO:0008745">
    <property type="term" value="F:N-acetylmuramoyl-L-alanine amidase activity"/>
    <property type="evidence" value="ECO:0007669"/>
    <property type="project" value="InterPro"/>
</dbReference>
<keyword evidence="1" id="KW-0378">Hydrolase</keyword>
<gene>
    <name evidence="5" type="ORF">DSY98_05950</name>
</gene>
<dbReference type="PANTHER" id="PTHR30404">
    <property type="entry name" value="N-ACETYLMURAMOYL-L-ALANINE AMIDASE"/>
    <property type="match status" value="1"/>
</dbReference>
<dbReference type="SMART" id="SM00646">
    <property type="entry name" value="Ami_3"/>
    <property type="match status" value="1"/>
</dbReference>
<dbReference type="EMBL" id="QNZM01000231">
    <property type="protein sequence ID" value="RTZ79361.1"/>
    <property type="molecule type" value="Genomic_DNA"/>
</dbReference>
<dbReference type="AlphaFoldDB" id="A0A432G8M8"/>
<evidence type="ECO:0000313" key="6">
    <source>
        <dbReference type="Proteomes" id="UP000286732"/>
    </source>
</evidence>
<proteinExistence type="predicted"/>
<dbReference type="GO" id="GO:0030288">
    <property type="term" value="C:outer membrane-bounded periplasmic space"/>
    <property type="evidence" value="ECO:0007669"/>
    <property type="project" value="TreeGrafter"/>
</dbReference>
<feature type="domain" description="MurNAc-LAA" evidence="4">
    <location>
        <begin position="451"/>
        <end position="599"/>
    </location>
</feature>
<evidence type="ECO:0000259" key="4">
    <source>
        <dbReference type="SMART" id="SM00646"/>
    </source>
</evidence>
<keyword evidence="3" id="KW-0732">Signal</keyword>
<dbReference type="Proteomes" id="UP000286732">
    <property type="component" value="Unassembled WGS sequence"/>
</dbReference>
<dbReference type="Gene3D" id="3.40.630.40">
    <property type="entry name" value="Zn-dependent exopeptidases"/>
    <property type="match status" value="1"/>
</dbReference>
<evidence type="ECO:0000256" key="3">
    <source>
        <dbReference type="SAM" id="SignalP"/>
    </source>
</evidence>
<dbReference type="InterPro" id="IPR002508">
    <property type="entry name" value="MurNAc-LAA_cat"/>
</dbReference>
<dbReference type="CDD" id="cd02696">
    <property type="entry name" value="MurNAc-LAA"/>
    <property type="match status" value="1"/>
</dbReference>
<reference evidence="5 6" key="1">
    <citation type="submission" date="2018-06" db="EMBL/GenBank/DDBJ databases">
        <title>Combined omics and stable isotope probing to characterize newly discovered Mariana Back-Arc vent microbial communities.</title>
        <authorList>
            <person name="Trembath-Reichert E."/>
            <person name="Huber J.A."/>
        </authorList>
    </citation>
    <scope>NUCLEOTIDE SEQUENCE [LARGE SCALE GENOMIC DNA]</scope>
    <source>
        <strain evidence="5">MAG 63_2</strain>
    </source>
</reference>
<dbReference type="SUPFAM" id="SSF53187">
    <property type="entry name" value="Zn-dependent exopeptidases"/>
    <property type="match status" value="1"/>
</dbReference>
<dbReference type="PANTHER" id="PTHR30404:SF0">
    <property type="entry name" value="N-ACETYLMURAMOYL-L-ALANINE AMIDASE AMIC"/>
    <property type="match status" value="1"/>
</dbReference>
<dbReference type="InterPro" id="IPR050695">
    <property type="entry name" value="N-acetylmuramoyl_amidase_3"/>
</dbReference>
<dbReference type="Pfam" id="PF01520">
    <property type="entry name" value="Amidase_3"/>
    <property type="match status" value="1"/>
</dbReference>
<evidence type="ECO:0000256" key="2">
    <source>
        <dbReference type="SAM" id="MobiDB-lite"/>
    </source>
</evidence>
<evidence type="ECO:0000256" key="1">
    <source>
        <dbReference type="ARBA" id="ARBA00022801"/>
    </source>
</evidence>
<accession>A0A432G8M8</accession>
<evidence type="ECO:0000313" key="5">
    <source>
        <dbReference type="EMBL" id="RTZ79361.1"/>
    </source>
</evidence>
<comment type="caution">
    <text evidence="5">The sequence shown here is derived from an EMBL/GenBank/DDBJ whole genome shotgun (WGS) entry which is preliminary data.</text>
</comment>
<feature type="region of interest" description="Disordered" evidence="2">
    <location>
        <begin position="281"/>
        <end position="358"/>
    </location>
</feature>
<feature type="chain" id="PRO_5019406958" description="MurNAc-LAA domain-containing protein" evidence="3">
    <location>
        <begin position="25"/>
        <end position="612"/>
    </location>
</feature>
<feature type="compositionally biased region" description="Basic residues" evidence="2">
    <location>
        <begin position="327"/>
        <end position="339"/>
    </location>
</feature>
<feature type="signal peptide" evidence="3">
    <location>
        <begin position="1"/>
        <end position="24"/>
    </location>
</feature>
<dbReference type="GO" id="GO:0009253">
    <property type="term" value="P:peptidoglycan catabolic process"/>
    <property type="evidence" value="ECO:0007669"/>
    <property type="project" value="InterPro"/>
</dbReference>
<organism evidence="5 6">
    <name type="scientific">SAR324 cluster bacterium</name>
    <dbReference type="NCBI Taxonomy" id="2024889"/>
    <lineage>
        <taxon>Bacteria</taxon>
        <taxon>Deltaproteobacteria</taxon>
        <taxon>SAR324 cluster</taxon>
    </lineage>
</organism>
<protein>
    <recommendedName>
        <fullName evidence="4">MurNAc-LAA domain-containing protein</fullName>
    </recommendedName>
</protein>
<feature type="compositionally biased region" description="Basic residues" evidence="2">
    <location>
        <begin position="288"/>
        <end position="318"/>
    </location>
</feature>